<keyword evidence="4" id="KW-0902">Two-component regulatory system</keyword>
<dbReference type="Pfam" id="PF00072">
    <property type="entry name" value="Response_reg"/>
    <property type="match status" value="1"/>
</dbReference>
<evidence type="ECO:0000256" key="2">
    <source>
        <dbReference type="ARBA" id="ARBA00012438"/>
    </source>
</evidence>
<dbReference type="SMART" id="SM00388">
    <property type="entry name" value="HisKA"/>
    <property type="match status" value="1"/>
</dbReference>
<accession>A0A7K1XYD4</accession>
<dbReference type="InterPro" id="IPR001789">
    <property type="entry name" value="Sig_transdc_resp-reg_receiver"/>
</dbReference>
<dbReference type="PRINTS" id="PR00344">
    <property type="entry name" value="BCTRLSENSOR"/>
</dbReference>
<dbReference type="RefSeq" id="WP_160906974.1">
    <property type="nucleotide sequence ID" value="NZ_WVHS01000002.1"/>
</dbReference>
<feature type="transmembrane region" description="Helical" evidence="6">
    <location>
        <begin position="298"/>
        <end position="319"/>
    </location>
</feature>
<evidence type="ECO:0000259" key="9">
    <source>
        <dbReference type="PROSITE" id="PS50110"/>
    </source>
</evidence>
<feature type="transmembrane region" description="Helical" evidence="6">
    <location>
        <begin position="234"/>
        <end position="255"/>
    </location>
</feature>
<evidence type="ECO:0000256" key="7">
    <source>
        <dbReference type="SAM" id="SignalP"/>
    </source>
</evidence>
<dbReference type="CDD" id="cd16922">
    <property type="entry name" value="HATPase_EvgS-ArcB-TorS-like"/>
    <property type="match status" value="1"/>
</dbReference>
<dbReference type="Pfam" id="PF00512">
    <property type="entry name" value="HisKA"/>
    <property type="match status" value="1"/>
</dbReference>
<feature type="domain" description="Histidine kinase" evidence="8">
    <location>
        <begin position="430"/>
        <end position="651"/>
    </location>
</feature>
<keyword evidence="11" id="KW-1185">Reference proteome</keyword>
<dbReference type="EMBL" id="WVHS01000002">
    <property type="protein sequence ID" value="MXV16014.1"/>
    <property type="molecule type" value="Genomic_DNA"/>
</dbReference>
<evidence type="ECO:0000256" key="3">
    <source>
        <dbReference type="ARBA" id="ARBA00022553"/>
    </source>
</evidence>
<evidence type="ECO:0000256" key="1">
    <source>
        <dbReference type="ARBA" id="ARBA00000085"/>
    </source>
</evidence>
<evidence type="ECO:0000256" key="5">
    <source>
        <dbReference type="PROSITE-ProRule" id="PRU00169"/>
    </source>
</evidence>
<keyword evidence="6" id="KW-0812">Transmembrane</keyword>
<dbReference type="InterPro" id="IPR004358">
    <property type="entry name" value="Sig_transdc_His_kin-like_C"/>
</dbReference>
<keyword evidence="7" id="KW-0732">Signal</keyword>
<dbReference type="InterPro" id="IPR005467">
    <property type="entry name" value="His_kinase_dom"/>
</dbReference>
<reference evidence="10 11" key="1">
    <citation type="submission" date="2019-11" db="EMBL/GenBank/DDBJ databases">
        <title>Pedobacter sp. HMF7056 Genome sequencing and assembly.</title>
        <authorList>
            <person name="Kang H."/>
            <person name="Kim H."/>
            <person name="Joh K."/>
        </authorList>
    </citation>
    <scope>NUCLEOTIDE SEQUENCE [LARGE SCALE GENOMIC DNA]</scope>
    <source>
        <strain evidence="10 11">HMF7056</strain>
    </source>
</reference>
<dbReference type="SMART" id="SM00448">
    <property type="entry name" value="REC"/>
    <property type="match status" value="1"/>
</dbReference>
<dbReference type="PROSITE" id="PS50109">
    <property type="entry name" value="HIS_KIN"/>
    <property type="match status" value="1"/>
</dbReference>
<dbReference type="Gene3D" id="3.40.50.2300">
    <property type="match status" value="1"/>
</dbReference>
<dbReference type="FunFam" id="3.30.565.10:FF:000010">
    <property type="entry name" value="Sensor histidine kinase RcsC"/>
    <property type="match status" value="1"/>
</dbReference>
<comment type="caution">
    <text evidence="10">The sequence shown here is derived from an EMBL/GenBank/DDBJ whole genome shotgun (WGS) entry which is preliminary data.</text>
</comment>
<dbReference type="Gene3D" id="3.30.565.10">
    <property type="entry name" value="Histidine kinase-like ATPase, C-terminal domain"/>
    <property type="match status" value="1"/>
</dbReference>
<feature type="domain" description="Response regulatory" evidence="9">
    <location>
        <begin position="677"/>
        <end position="791"/>
    </location>
</feature>
<dbReference type="PANTHER" id="PTHR45339">
    <property type="entry name" value="HYBRID SIGNAL TRANSDUCTION HISTIDINE KINASE J"/>
    <property type="match status" value="1"/>
</dbReference>
<dbReference type="PANTHER" id="PTHR45339:SF1">
    <property type="entry name" value="HYBRID SIGNAL TRANSDUCTION HISTIDINE KINASE J"/>
    <property type="match status" value="1"/>
</dbReference>
<dbReference type="Gene3D" id="1.10.287.130">
    <property type="match status" value="1"/>
</dbReference>
<name>A0A7K1XYD4_9SPHI</name>
<protein>
    <recommendedName>
        <fullName evidence="2">histidine kinase</fullName>
        <ecNumber evidence="2">2.7.13.3</ecNumber>
    </recommendedName>
</protein>
<dbReference type="CDD" id="cd17546">
    <property type="entry name" value="REC_hyHK_CKI1_RcsC-like"/>
    <property type="match status" value="1"/>
</dbReference>
<dbReference type="InterPro" id="IPR011006">
    <property type="entry name" value="CheY-like_superfamily"/>
</dbReference>
<organism evidence="10 11">
    <name type="scientific">Hufsiella ginkgonis</name>
    <dbReference type="NCBI Taxonomy" id="2695274"/>
    <lineage>
        <taxon>Bacteria</taxon>
        <taxon>Pseudomonadati</taxon>
        <taxon>Bacteroidota</taxon>
        <taxon>Sphingobacteriia</taxon>
        <taxon>Sphingobacteriales</taxon>
        <taxon>Sphingobacteriaceae</taxon>
        <taxon>Hufsiella</taxon>
    </lineage>
</organism>
<dbReference type="GO" id="GO:0000155">
    <property type="term" value="F:phosphorelay sensor kinase activity"/>
    <property type="evidence" value="ECO:0007669"/>
    <property type="project" value="InterPro"/>
</dbReference>
<feature type="transmembrane region" description="Helical" evidence="6">
    <location>
        <begin position="208"/>
        <end position="227"/>
    </location>
</feature>
<dbReference type="Pfam" id="PF02518">
    <property type="entry name" value="HATPase_c"/>
    <property type="match status" value="1"/>
</dbReference>
<feature type="signal peptide" evidence="7">
    <location>
        <begin position="1"/>
        <end position="26"/>
    </location>
</feature>
<evidence type="ECO:0000259" key="8">
    <source>
        <dbReference type="PROSITE" id="PS50109"/>
    </source>
</evidence>
<evidence type="ECO:0000313" key="11">
    <source>
        <dbReference type="Proteomes" id="UP000451233"/>
    </source>
</evidence>
<comment type="catalytic activity">
    <reaction evidence="1">
        <text>ATP + protein L-histidine = ADP + protein N-phospho-L-histidine.</text>
        <dbReference type="EC" id="2.7.13.3"/>
    </reaction>
</comment>
<dbReference type="InterPro" id="IPR011623">
    <property type="entry name" value="7TMR_DISM_rcpt_extracell_dom1"/>
</dbReference>
<proteinExistence type="predicted"/>
<dbReference type="InterPro" id="IPR008979">
    <property type="entry name" value="Galactose-bd-like_sf"/>
</dbReference>
<dbReference type="SUPFAM" id="SSF55874">
    <property type="entry name" value="ATPase domain of HSP90 chaperone/DNA topoisomerase II/histidine kinase"/>
    <property type="match status" value="1"/>
</dbReference>
<keyword evidence="6" id="KW-0472">Membrane</keyword>
<feature type="transmembrane region" description="Helical" evidence="6">
    <location>
        <begin position="325"/>
        <end position="344"/>
    </location>
</feature>
<feature type="transmembrane region" description="Helical" evidence="6">
    <location>
        <begin position="267"/>
        <end position="286"/>
    </location>
</feature>
<dbReference type="SUPFAM" id="SSF47384">
    <property type="entry name" value="Homodimeric domain of signal transducing histidine kinase"/>
    <property type="match status" value="1"/>
</dbReference>
<feature type="modified residue" description="4-aspartylphosphate" evidence="5">
    <location>
        <position position="726"/>
    </location>
</feature>
<dbReference type="PROSITE" id="PS50110">
    <property type="entry name" value="RESPONSE_REGULATORY"/>
    <property type="match status" value="1"/>
</dbReference>
<dbReference type="SMART" id="SM00387">
    <property type="entry name" value="HATPase_c"/>
    <property type="match status" value="1"/>
</dbReference>
<dbReference type="Proteomes" id="UP000451233">
    <property type="component" value="Unassembled WGS sequence"/>
</dbReference>
<dbReference type="InterPro" id="IPR003661">
    <property type="entry name" value="HisK_dim/P_dom"/>
</dbReference>
<dbReference type="CDD" id="cd00082">
    <property type="entry name" value="HisKA"/>
    <property type="match status" value="1"/>
</dbReference>
<dbReference type="Gene3D" id="2.60.120.260">
    <property type="entry name" value="Galactose-binding domain-like"/>
    <property type="match status" value="1"/>
</dbReference>
<feature type="transmembrane region" description="Helical" evidence="6">
    <location>
        <begin position="356"/>
        <end position="377"/>
    </location>
</feature>
<dbReference type="AlphaFoldDB" id="A0A7K1XYD4"/>
<keyword evidence="6" id="KW-1133">Transmembrane helix</keyword>
<dbReference type="InterPro" id="IPR036097">
    <property type="entry name" value="HisK_dim/P_sf"/>
</dbReference>
<dbReference type="SUPFAM" id="SSF49785">
    <property type="entry name" value="Galactose-binding domain-like"/>
    <property type="match status" value="1"/>
</dbReference>
<dbReference type="EC" id="2.7.13.3" evidence="2"/>
<dbReference type="InterPro" id="IPR003594">
    <property type="entry name" value="HATPase_dom"/>
</dbReference>
<sequence>MYPCFKILKRACCCFFLLVLSGTASGYLSDRPGVPVAENGVIDLRGEKFGNEIALNGQWEFYWRRLLDPASSVKGKRELVDFPAKWNGSVYKGERLGGFGYATYKVRVLLPHRSERLSLTMPDVYSSYKLFINGKEMAANGVVATTVKDFVPHWEYHAVNIEPGTDTLDLVLQIANFVHSSGGINKPLTIGQTDAVDLLRRQGEAIDLLLTGCLFMGGLFFLGLYLLGNRDKAILLFSLYSMVYSYRIVGVDNYVLHSLLPGLSWQIAVRLEYITLFTGIGLFGLYTRHLYPEDINKLIVKGMLVICVTFSLATLLLAPVYFTRLINPFLLFTLFCLVYIPYVYTQAYKRRRPGAIYSLISTVALMSIFAISLFHYWGFIPALQLLSFLCYVSFFFLQSLVLSHRVSFTLKKARAQAEQGLTAKSEFLSTMSHEIRTPLNSVIGMSHLLLKNDPRPDQVAQLDVMLFSANNLLAIVNDILDYNKIEAGKISFEHIEMDLVSITRNIVMGLQGPAQDKGIELKLQVDNALQHKLLGDPTRIFQVISNLVHNAIKFTQKGYVEIGIAVQAETERTITLRIRVKDTGIGISREKQKLIFERFTQADSSTSRGFGGTGLGLAICKRILELQHSSLQLQSDEGIGSEFFFVQTFEKSIRTRGQETRENSLPKEEDKPLTGVCILLVEDNPMNVLVAQSFLKKWGAATDVAQNGREALDKLDTDRHKLVLMDLHMPLMDGYEASKRMRASGVTIPIIALTANLPNEIEQEVTATGINDIVVKPFLPDELYRKVLHYVVGRMGNGE</sequence>
<dbReference type="Pfam" id="PF07695">
    <property type="entry name" value="7TMR-DISM_7TM"/>
    <property type="match status" value="1"/>
</dbReference>
<evidence type="ECO:0000256" key="4">
    <source>
        <dbReference type="ARBA" id="ARBA00023012"/>
    </source>
</evidence>
<keyword evidence="3 5" id="KW-0597">Phosphoprotein</keyword>
<gene>
    <name evidence="10" type="ORF">GS398_11925</name>
</gene>
<dbReference type="InterPro" id="IPR036890">
    <property type="entry name" value="HATPase_C_sf"/>
</dbReference>
<evidence type="ECO:0000256" key="6">
    <source>
        <dbReference type="SAM" id="Phobius"/>
    </source>
</evidence>
<evidence type="ECO:0000313" key="10">
    <source>
        <dbReference type="EMBL" id="MXV16014.1"/>
    </source>
</evidence>
<dbReference type="SUPFAM" id="SSF52172">
    <property type="entry name" value="CheY-like"/>
    <property type="match status" value="1"/>
</dbReference>
<feature type="chain" id="PRO_5029636768" description="histidine kinase" evidence="7">
    <location>
        <begin position="27"/>
        <end position="799"/>
    </location>
</feature>